<reference evidence="3" key="1">
    <citation type="submission" date="2020-05" db="EMBL/GenBank/DDBJ databases">
        <authorList>
            <person name="Delgado-Blas J."/>
        </authorList>
    </citation>
    <scope>NUCLEOTIDE SEQUENCE</scope>
    <source>
        <strain evidence="3">BB1453</strain>
    </source>
</reference>
<dbReference type="CDD" id="cd00093">
    <property type="entry name" value="HTH_XRE"/>
    <property type="match status" value="1"/>
</dbReference>
<dbReference type="GO" id="GO:0003677">
    <property type="term" value="F:DNA binding"/>
    <property type="evidence" value="ECO:0007669"/>
    <property type="project" value="InterPro"/>
</dbReference>
<dbReference type="PROSITE" id="PS50943">
    <property type="entry name" value="HTH_CROC1"/>
    <property type="match status" value="1"/>
</dbReference>
<dbReference type="InterPro" id="IPR001387">
    <property type="entry name" value="Cro/C1-type_HTH"/>
</dbReference>
<evidence type="ECO:0000313" key="4">
    <source>
        <dbReference type="Proteomes" id="UP000834611"/>
    </source>
</evidence>
<evidence type="ECO:0000259" key="2">
    <source>
        <dbReference type="PROSITE" id="PS50943"/>
    </source>
</evidence>
<dbReference type="EMBL" id="CAHPSF010000015">
    <property type="protein sequence ID" value="CAB5715183.1"/>
    <property type="molecule type" value="Genomic_DNA"/>
</dbReference>
<organism evidence="3 4">
    <name type="scientific">Providencia rettgeri</name>
    <dbReference type="NCBI Taxonomy" id="587"/>
    <lineage>
        <taxon>Bacteria</taxon>
        <taxon>Pseudomonadati</taxon>
        <taxon>Pseudomonadota</taxon>
        <taxon>Gammaproteobacteria</taxon>
        <taxon>Enterobacterales</taxon>
        <taxon>Morganellaceae</taxon>
        <taxon>Providencia</taxon>
    </lineage>
</organism>
<accession>A0A9N8D8U0</accession>
<dbReference type="Gene3D" id="1.10.260.40">
    <property type="entry name" value="lambda repressor-like DNA-binding domains"/>
    <property type="match status" value="1"/>
</dbReference>
<proteinExistence type="predicted"/>
<evidence type="ECO:0000313" key="3">
    <source>
        <dbReference type="EMBL" id="CAB5715183.1"/>
    </source>
</evidence>
<evidence type="ECO:0000256" key="1">
    <source>
        <dbReference type="SAM" id="MobiDB-lite"/>
    </source>
</evidence>
<dbReference type="RefSeq" id="WP_239407486.1">
    <property type="nucleotide sequence ID" value="NZ_CAHPRV010000044.1"/>
</dbReference>
<gene>
    <name evidence="3" type="ORF">GHA_04046</name>
</gene>
<sequence>MSIDYAKKLLLIRKSEKLTQQEFADLTGISLSTIKKYETGHQPAGASTMESVIQAEKFKKYAMWLTINETFESAGQISPPLSPDGQENKTSSQSERKIG</sequence>
<protein>
    <submittedName>
        <fullName evidence="3">Transcriptional regulator, y4mF family</fullName>
    </submittedName>
</protein>
<dbReference type="SUPFAM" id="SSF47413">
    <property type="entry name" value="lambda repressor-like DNA-binding domains"/>
    <property type="match status" value="1"/>
</dbReference>
<dbReference type="Pfam" id="PF01381">
    <property type="entry name" value="HTH_3"/>
    <property type="match status" value="1"/>
</dbReference>
<dbReference type="Proteomes" id="UP000834611">
    <property type="component" value="Unassembled WGS sequence"/>
</dbReference>
<feature type="domain" description="HTH cro/C1-type" evidence="2">
    <location>
        <begin position="9"/>
        <end position="55"/>
    </location>
</feature>
<dbReference type="SMART" id="SM00530">
    <property type="entry name" value="HTH_XRE"/>
    <property type="match status" value="1"/>
</dbReference>
<comment type="caution">
    <text evidence="3">The sequence shown here is derived from an EMBL/GenBank/DDBJ whole genome shotgun (WGS) entry which is preliminary data.</text>
</comment>
<feature type="region of interest" description="Disordered" evidence="1">
    <location>
        <begin position="75"/>
        <end position="99"/>
    </location>
</feature>
<dbReference type="InterPro" id="IPR010982">
    <property type="entry name" value="Lambda_DNA-bd_dom_sf"/>
</dbReference>
<name>A0A9N8D8U0_PRORE</name>
<dbReference type="AlphaFoldDB" id="A0A9N8D8U0"/>